<name>A0A5N6U2B5_ASPAV</name>
<evidence type="ECO:0000259" key="1">
    <source>
        <dbReference type="PROSITE" id="PS50011"/>
    </source>
</evidence>
<dbReference type="PROSITE" id="PS50011">
    <property type="entry name" value="PROTEIN_KINASE_DOM"/>
    <property type="match status" value="1"/>
</dbReference>
<dbReference type="AlphaFoldDB" id="A0A5N6U2B5"/>
<reference evidence="2 3" key="1">
    <citation type="submission" date="2019-04" db="EMBL/GenBank/DDBJ databases">
        <title>Friends and foes A comparative genomics study of 23 Aspergillus species from section Flavi.</title>
        <authorList>
            <consortium name="DOE Joint Genome Institute"/>
            <person name="Kjaerbolling I."/>
            <person name="Vesth T."/>
            <person name="Frisvad J.C."/>
            <person name="Nybo J.L."/>
            <person name="Theobald S."/>
            <person name="Kildgaard S."/>
            <person name="Isbrandt T."/>
            <person name="Kuo A."/>
            <person name="Sato A."/>
            <person name="Lyhne E.K."/>
            <person name="Kogle M.E."/>
            <person name="Wiebenga A."/>
            <person name="Kun R.S."/>
            <person name="Lubbers R.J."/>
            <person name="Makela M.R."/>
            <person name="Barry K."/>
            <person name="Chovatia M."/>
            <person name="Clum A."/>
            <person name="Daum C."/>
            <person name="Haridas S."/>
            <person name="He G."/>
            <person name="LaButti K."/>
            <person name="Lipzen A."/>
            <person name="Mondo S."/>
            <person name="Riley R."/>
            <person name="Salamov A."/>
            <person name="Simmons B.A."/>
            <person name="Magnuson J.K."/>
            <person name="Henrissat B."/>
            <person name="Mortensen U.H."/>
            <person name="Larsen T.O."/>
            <person name="Devries R.P."/>
            <person name="Grigoriev I.V."/>
            <person name="Machida M."/>
            <person name="Baker S.E."/>
            <person name="Andersen M.R."/>
        </authorList>
    </citation>
    <scope>NUCLEOTIDE SEQUENCE [LARGE SCALE GENOMIC DNA]</scope>
    <source>
        <strain evidence="2 3">IBT 18842</strain>
    </source>
</reference>
<feature type="domain" description="Protein kinase" evidence="1">
    <location>
        <begin position="115"/>
        <end position="342"/>
    </location>
</feature>
<proteinExistence type="predicted"/>
<gene>
    <name evidence="2" type="ORF">BDV25DRAFT_137580</name>
</gene>
<organism evidence="2 3">
    <name type="scientific">Aspergillus avenaceus</name>
    <dbReference type="NCBI Taxonomy" id="36643"/>
    <lineage>
        <taxon>Eukaryota</taxon>
        <taxon>Fungi</taxon>
        <taxon>Dikarya</taxon>
        <taxon>Ascomycota</taxon>
        <taxon>Pezizomycotina</taxon>
        <taxon>Eurotiomycetes</taxon>
        <taxon>Eurotiomycetidae</taxon>
        <taxon>Eurotiales</taxon>
        <taxon>Aspergillaceae</taxon>
        <taxon>Aspergillus</taxon>
        <taxon>Aspergillus subgen. Circumdati</taxon>
    </lineage>
</organism>
<sequence length="342" mass="38931">MSEGIVIDEFPHYRIVDFYINDAAANLTIMCGGNLFKVDVQAIDLKDTEFETGYQYWLEMLTTLSLCIYPKPNTVERQAMVLEFSKWLLRPCLSFVEQEAQDMKNKSISLEDYAFPTAWSLKLMAFNDCMFFLRPEKIFDCALRTVSVPLTGIRTAVRRIRATTVFSEGLDGDRDPGCDIPRHVKFGQFDLFFKPVKTPQGFKREVTLLHDIQTFNLPVRVPKLHSIVLSEAGDKALGILLQWLPFGSNTLLSQKGEEAKRLHDKWESQVGEILEHLHQKSIIWGDVSPSNIVIDWNDDAWILDFAGGVDEDFVDKQLAGTPGGDLGGIEKVFRSWLPDRFS</sequence>
<dbReference type="GO" id="GO:0004672">
    <property type="term" value="F:protein kinase activity"/>
    <property type="evidence" value="ECO:0007669"/>
    <property type="project" value="InterPro"/>
</dbReference>
<dbReference type="SUPFAM" id="SSF56112">
    <property type="entry name" value="Protein kinase-like (PK-like)"/>
    <property type="match status" value="1"/>
</dbReference>
<protein>
    <recommendedName>
        <fullName evidence="1">Protein kinase domain-containing protein</fullName>
    </recommendedName>
</protein>
<accession>A0A5N6U2B5</accession>
<dbReference type="GO" id="GO:0005524">
    <property type="term" value="F:ATP binding"/>
    <property type="evidence" value="ECO:0007669"/>
    <property type="project" value="InterPro"/>
</dbReference>
<dbReference type="Gene3D" id="1.10.510.10">
    <property type="entry name" value="Transferase(Phosphotransferase) domain 1"/>
    <property type="match status" value="1"/>
</dbReference>
<dbReference type="Proteomes" id="UP000325780">
    <property type="component" value="Unassembled WGS sequence"/>
</dbReference>
<keyword evidence="3" id="KW-1185">Reference proteome</keyword>
<dbReference type="EMBL" id="ML742048">
    <property type="protein sequence ID" value="KAE8152773.1"/>
    <property type="molecule type" value="Genomic_DNA"/>
</dbReference>
<dbReference type="OrthoDB" id="4062651at2759"/>
<dbReference type="InterPro" id="IPR000719">
    <property type="entry name" value="Prot_kinase_dom"/>
</dbReference>
<evidence type="ECO:0000313" key="3">
    <source>
        <dbReference type="Proteomes" id="UP000325780"/>
    </source>
</evidence>
<evidence type="ECO:0000313" key="2">
    <source>
        <dbReference type="EMBL" id="KAE8152773.1"/>
    </source>
</evidence>
<dbReference type="InterPro" id="IPR011009">
    <property type="entry name" value="Kinase-like_dom_sf"/>
</dbReference>